<dbReference type="Proteomes" id="UP000177287">
    <property type="component" value="Unassembled WGS sequence"/>
</dbReference>
<dbReference type="AlphaFoldDB" id="A0A1G2RJH7"/>
<comment type="caution">
    <text evidence="1">The sequence shown here is derived from an EMBL/GenBank/DDBJ whole genome shotgun (WGS) entry which is preliminary data.</text>
</comment>
<evidence type="ECO:0000313" key="2">
    <source>
        <dbReference type="Proteomes" id="UP000177287"/>
    </source>
</evidence>
<name>A0A1G2RJH7_9BACT</name>
<evidence type="ECO:0000313" key="1">
    <source>
        <dbReference type="EMBL" id="OHA72937.1"/>
    </source>
</evidence>
<reference evidence="1 2" key="1">
    <citation type="journal article" date="2016" name="Nat. Commun.">
        <title>Thousands of microbial genomes shed light on interconnected biogeochemical processes in an aquifer system.</title>
        <authorList>
            <person name="Anantharaman K."/>
            <person name="Brown C.T."/>
            <person name="Hug L.A."/>
            <person name="Sharon I."/>
            <person name="Castelle C.J."/>
            <person name="Probst A.J."/>
            <person name="Thomas B.C."/>
            <person name="Singh A."/>
            <person name="Wilkins M.J."/>
            <person name="Karaoz U."/>
            <person name="Brodie E.L."/>
            <person name="Williams K.H."/>
            <person name="Hubbard S.S."/>
            <person name="Banfield J.F."/>
        </authorList>
    </citation>
    <scope>NUCLEOTIDE SEQUENCE [LARGE SCALE GENOMIC DNA]</scope>
</reference>
<protein>
    <submittedName>
        <fullName evidence="1">Uncharacterized protein</fullName>
    </submittedName>
</protein>
<gene>
    <name evidence="1" type="ORF">A3A27_02260</name>
</gene>
<dbReference type="EMBL" id="MHUF01000008">
    <property type="protein sequence ID" value="OHA72937.1"/>
    <property type="molecule type" value="Genomic_DNA"/>
</dbReference>
<accession>A0A1G2RJH7</accession>
<proteinExistence type="predicted"/>
<organism evidence="1 2">
    <name type="scientific">Candidatus Wildermuthbacteria bacterium RIFCSPLOWO2_01_FULL_47_18</name>
    <dbReference type="NCBI Taxonomy" id="1802460"/>
    <lineage>
        <taxon>Bacteria</taxon>
        <taxon>Candidatus Wildermuthiibacteriota</taxon>
    </lineage>
</organism>
<sequence length="156" mass="17243">MSATEKKGLSIKYTITVKTNVKPLLHFLIIFKIRNPGRNWLDTSVSDIQFVSGVAPLDSSLYNRGGLAEVGSRWNPAGRASFDQPRTWGQAELSAESRNLGTCRWGPLGTSYFAFPPAGPAFLIDEAGKRLWFEVHLNLLFLSLSGASLMPRNEMV</sequence>